<dbReference type="InterPro" id="IPR017871">
    <property type="entry name" value="ABC_transporter-like_CS"/>
</dbReference>
<keyword evidence="2 4" id="KW-0067">ATP-binding</keyword>
<dbReference type="GO" id="GO:0005886">
    <property type="term" value="C:plasma membrane"/>
    <property type="evidence" value="ECO:0007669"/>
    <property type="project" value="TreeGrafter"/>
</dbReference>
<dbReference type="Proteomes" id="UP000185434">
    <property type="component" value="Chromosome"/>
</dbReference>
<dbReference type="Pfam" id="PF00005">
    <property type="entry name" value="ABC_tran"/>
    <property type="match status" value="1"/>
</dbReference>
<keyword evidence="1" id="KW-0547">Nucleotide-binding</keyword>
<dbReference type="InterPro" id="IPR003593">
    <property type="entry name" value="AAA+_ATPase"/>
</dbReference>
<evidence type="ECO:0000313" key="5">
    <source>
        <dbReference type="Proteomes" id="UP000185434"/>
    </source>
</evidence>
<evidence type="ECO:0000259" key="3">
    <source>
        <dbReference type="PROSITE" id="PS50893"/>
    </source>
</evidence>
<dbReference type="STRING" id="1437875.CFRA_00570"/>
<proteinExistence type="predicted"/>
<dbReference type="InterPro" id="IPR015854">
    <property type="entry name" value="ABC_transpr_LolD-like"/>
</dbReference>
<dbReference type="PROSITE" id="PS50893">
    <property type="entry name" value="ABC_TRANSPORTER_2"/>
    <property type="match status" value="1"/>
</dbReference>
<dbReference type="SMART" id="SM00382">
    <property type="entry name" value="AAA"/>
    <property type="match status" value="1"/>
</dbReference>
<dbReference type="GO" id="GO:0005524">
    <property type="term" value="F:ATP binding"/>
    <property type="evidence" value="ECO:0007669"/>
    <property type="project" value="UniProtKB-KW"/>
</dbReference>
<dbReference type="InterPro" id="IPR003439">
    <property type="entry name" value="ABC_transporter-like_ATP-bd"/>
</dbReference>
<dbReference type="AlphaFoldDB" id="A0A1L7CQB8"/>
<dbReference type="GO" id="GO:0022857">
    <property type="term" value="F:transmembrane transporter activity"/>
    <property type="evidence" value="ECO:0007669"/>
    <property type="project" value="TreeGrafter"/>
</dbReference>
<dbReference type="PANTHER" id="PTHR24220">
    <property type="entry name" value="IMPORT ATP-BINDING PROTEIN"/>
    <property type="match status" value="1"/>
</dbReference>
<protein>
    <submittedName>
        <fullName evidence="4">ABC transporter ATP-binding protein</fullName>
    </submittedName>
</protein>
<name>A0A1L7CQB8_9CORY</name>
<dbReference type="GO" id="GO:0016887">
    <property type="term" value="F:ATP hydrolysis activity"/>
    <property type="evidence" value="ECO:0007669"/>
    <property type="project" value="InterPro"/>
</dbReference>
<organism evidence="4 5">
    <name type="scientific">Corynebacterium frankenforstense DSM 45800</name>
    <dbReference type="NCBI Taxonomy" id="1437875"/>
    <lineage>
        <taxon>Bacteria</taxon>
        <taxon>Bacillati</taxon>
        <taxon>Actinomycetota</taxon>
        <taxon>Actinomycetes</taxon>
        <taxon>Mycobacteriales</taxon>
        <taxon>Corynebacteriaceae</taxon>
        <taxon>Corynebacterium</taxon>
    </lineage>
</organism>
<accession>A0A1L7CQB8</accession>
<dbReference type="PANTHER" id="PTHR24220:SF685">
    <property type="entry name" value="ABC TRANSPORTER RELATED"/>
    <property type="match status" value="1"/>
</dbReference>
<dbReference type="PROSITE" id="PS00211">
    <property type="entry name" value="ABC_TRANSPORTER_1"/>
    <property type="match status" value="1"/>
</dbReference>
<dbReference type="SUPFAM" id="SSF52540">
    <property type="entry name" value="P-loop containing nucleoside triphosphate hydrolases"/>
    <property type="match status" value="1"/>
</dbReference>
<dbReference type="OrthoDB" id="9802264at2"/>
<dbReference type="InterPro" id="IPR027417">
    <property type="entry name" value="P-loop_NTPase"/>
</dbReference>
<dbReference type="EMBL" id="CP009247">
    <property type="protein sequence ID" value="APT88032.1"/>
    <property type="molecule type" value="Genomic_DNA"/>
</dbReference>
<sequence>MNHKNTIPALDLRSVTVTYPDGDQTVTALDGIDFSAVPGTLTAVVGESGSGKSTLLSVAAGLVVPGSGEVLVRGRAGAAGAAANIGTASATSAASAEADAVDLAAVDENERARVRREREGVVFQNPNLLASLKVRDQLLIADHLRGNRLDRGRADELLETVGLAGMGDRHVHQLSGGQRQRVNIARALMNKPSVLLADEPTSALDRELSHEIAGLLRSVTDELGTATVLVTHDRSLLEYADVAVEMRDGKLRSIDPAAAAA</sequence>
<gene>
    <name evidence="4" type="ORF">CFRA_00570</name>
</gene>
<evidence type="ECO:0000313" key="4">
    <source>
        <dbReference type="EMBL" id="APT88032.1"/>
    </source>
</evidence>
<evidence type="ECO:0000256" key="2">
    <source>
        <dbReference type="ARBA" id="ARBA00022840"/>
    </source>
</evidence>
<dbReference type="KEGG" id="cfk:CFRA_00570"/>
<dbReference type="RefSeq" id="WP_075663007.1">
    <property type="nucleotide sequence ID" value="NZ_CP009247.1"/>
</dbReference>
<dbReference type="Gene3D" id="3.40.50.300">
    <property type="entry name" value="P-loop containing nucleotide triphosphate hydrolases"/>
    <property type="match status" value="1"/>
</dbReference>
<reference evidence="4 5" key="1">
    <citation type="submission" date="2014-08" db="EMBL/GenBank/DDBJ databases">
        <title>Complete genome sequence of Corynebacterium frankenforstense ST18(T) (=DSM 45800(T)), isolated from raw cow milk.</title>
        <authorList>
            <person name="Ruckert C."/>
            <person name="Albersmeier A."/>
            <person name="Winkler A."/>
            <person name="Lipski A."/>
            <person name="Kalinowski J."/>
        </authorList>
    </citation>
    <scope>NUCLEOTIDE SEQUENCE [LARGE SCALE GENOMIC DNA]</scope>
    <source>
        <strain evidence="4 5">ST18</strain>
    </source>
</reference>
<feature type="domain" description="ABC transporter" evidence="3">
    <location>
        <begin position="12"/>
        <end position="261"/>
    </location>
</feature>
<keyword evidence="5" id="KW-1185">Reference proteome</keyword>
<evidence type="ECO:0000256" key="1">
    <source>
        <dbReference type="ARBA" id="ARBA00022741"/>
    </source>
</evidence>